<dbReference type="Proteomes" id="UP000747399">
    <property type="component" value="Unassembled WGS sequence"/>
</dbReference>
<evidence type="ECO:0000313" key="2">
    <source>
        <dbReference type="EMBL" id="GIL66693.1"/>
    </source>
</evidence>
<evidence type="ECO:0000313" key="3">
    <source>
        <dbReference type="Proteomes" id="UP000747399"/>
    </source>
</evidence>
<sequence length="112" mass="11742">MTLHGGWGHLNTDVGCSVRGASGTGARVSAGAGPSLGPMQSKRTGGPPSAVAAHEAGNKAKRMRTNDPWLKKWGCMQSELTRRGKEKVCLRCGGGHPMRDCPMLPPLAPQPK</sequence>
<organism evidence="2 3">
    <name type="scientific">Volvox africanus</name>
    <dbReference type="NCBI Taxonomy" id="51714"/>
    <lineage>
        <taxon>Eukaryota</taxon>
        <taxon>Viridiplantae</taxon>
        <taxon>Chlorophyta</taxon>
        <taxon>core chlorophytes</taxon>
        <taxon>Chlorophyceae</taxon>
        <taxon>CS clade</taxon>
        <taxon>Chlamydomonadales</taxon>
        <taxon>Volvocaceae</taxon>
        <taxon>Volvox</taxon>
    </lineage>
</organism>
<accession>A0A8J4BR03</accession>
<feature type="region of interest" description="Disordered" evidence="1">
    <location>
        <begin position="1"/>
        <end position="65"/>
    </location>
</feature>
<name>A0A8J4BR03_9CHLO</name>
<keyword evidence="3" id="KW-1185">Reference proteome</keyword>
<dbReference type="EMBL" id="BNCO01000089">
    <property type="protein sequence ID" value="GIL66693.1"/>
    <property type="molecule type" value="Genomic_DNA"/>
</dbReference>
<reference evidence="2" key="1">
    <citation type="journal article" date="2021" name="Proc. Natl. Acad. Sci. U.S.A.">
        <title>Three genomes in the algal genus Volvox reveal the fate of a haploid sex-determining region after a transition to homothallism.</title>
        <authorList>
            <person name="Yamamoto K."/>
            <person name="Hamaji T."/>
            <person name="Kawai-Toyooka H."/>
            <person name="Matsuzaki R."/>
            <person name="Takahashi F."/>
            <person name="Nishimura Y."/>
            <person name="Kawachi M."/>
            <person name="Noguchi H."/>
            <person name="Minakuchi Y."/>
            <person name="Umen J.G."/>
            <person name="Toyoda A."/>
            <person name="Nozaki H."/>
        </authorList>
    </citation>
    <scope>NUCLEOTIDE SEQUENCE</scope>
    <source>
        <strain evidence="2">NIES-3780</strain>
    </source>
</reference>
<gene>
    <name evidence="2" type="ORF">Vafri_20177</name>
</gene>
<evidence type="ECO:0000256" key="1">
    <source>
        <dbReference type="SAM" id="MobiDB-lite"/>
    </source>
</evidence>
<proteinExistence type="predicted"/>
<protein>
    <submittedName>
        <fullName evidence="2">Uncharacterized protein</fullName>
    </submittedName>
</protein>
<comment type="caution">
    <text evidence="2">The sequence shown here is derived from an EMBL/GenBank/DDBJ whole genome shotgun (WGS) entry which is preliminary data.</text>
</comment>
<dbReference type="AlphaFoldDB" id="A0A8J4BR03"/>